<reference evidence="1 2" key="1">
    <citation type="submission" date="2017-02" db="EMBL/GenBank/DDBJ databases">
        <title>Complete genome sequences of Mycobacterium kansasii strains isolated from rhesus macaques.</title>
        <authorList>
            <person name="Panda A."/>
            <person name="Nagaraj S."/>
            <person name="Zhao X."/>
            <person name="Tettelin H."/>
            <person name="Detolla L.J."/>
        </authorList>
    </citation>
    <scope>NUCLEOTIDE SEQUENCE [LARGE SCALE GENOMIC DNA]</scope>
    <source>
        <strain evidence="1 2">11-3813</strain>
    </source>
</reference>
<evidence type="ECO:0000313" key="2">
    <source>
        <dbReference type="Proteomes" id="UP000189229"/>
    </source>
</evidence>
<gene>
    <name evidence="1" type="ORF">BZL30_9202</name>
</gene>
<comment type="caution">
    <text evidence="1">The sequence shown here is derived from an EMBL/GenBank/DDBJ whole genome shotgun (WGS) entry which is preliminary data.</text>
</comment>
<proteinExistence type="predicted"/>
<accession>A0A1V3WB19</accession>
<dbReference type="EMBL" id="MVBM01000013">
    <property type="protein sequence ID" value="OOK64145.1"/>
    <property type="molecule type" value="Genomic_DNA"/>
</dbReference>
<organism evidence="1 2">
    <name type="scientific">Mycobacterium kansasii</name>
    <dbReference type="NCBI Taxonomy" id="1768"/>
    <lineage>
        <taxon>Bacteria</taxon>
        <taxon>Bacillati</taxon>
        <taxon>Actinomycetota</taxon>
        <taxon>Actinomycetes</taxon>
        <taxon>Mycobacteriales</taxon>
        <taxon>Mycobacteriaceae</taxon>
        <taxon>Mycobacterium</taxon>
    </lineage>
</organism>
<dbReference type="AlphaFoldDB" id="A0A1V3WB19"/>
<dbReference type="Proteomes" id="UP000189229">
    <property type="component" value="Unassembled WGS sequence"/>
</dbReference>
<sequence length="37" mass="3991">MPTSNTWTFPSPIAAIRLPSRLNATNSPYSVIGARMA</sequence>
<evidence type="ECO:0000313" key="1">
    <source>
        <dbReference type="EMBL" id="OOK64145.1"/>
    </source>
</evidence>
<name>A0A1V3WB19_MYCKA</name>
<protein>
    <submittedName>
        <fullName evidence="1">Uncharacterized protein</fullName>
    </submittedName>
</protein>